<evidence type="ECO:0000313" key="2">
    <source>
        <dbReference type="EMBL" id="PQJ78883.1"/>
    </source>
</evidence>
<comment type="caution">
    <text evidence="2">The sequence shown here is derived from an EMBL/GenBank/DDBJ whole genome shotgun (WGS) entry which is preliminary data.</text>
</comment>
<feature type="transmembrane region" description="Helical" evidence="1">
    <location>
        <begin position="54"/>
        <end position="71"/>
    </location>
</feature>
<sequence length="81" mass="9307">MSTTTFKSINNTKKVQNEIVIQITKKQLINFFRSILVFALVSINFLAISINSPFLKDLFIAEIILLLIFFIKTNKSNTILK</sequence>
<dbReference type="EMBL" id="MSCN01000001">
    <property type="protein sequence ID" value="PQJ78883.1"/>
    <property type="molecule type" value="Genomic_DNA"/>
</dbReference>
<feature type="transmembrane region" description="Helical" evidence="1">
    <location>
        <begin position="31"/>
        <end position="48"/>
    </location>
</feature>
<protein>
    <submittedName>
        <fullName evidence="2">Uncharacterized protein</fullName>
    </submittedName>
</protein>
<gene>
    <name evidence="2" type="ORF">BTO18_06655</name>
</gene>
<keyword evidence="1" id="KW-0472">Membrane</keyword>
<keyword evidence="1" id="KW-1133">Transmembrane helix</keyword>
<accession>A0A2S7WMS0</accession>
<evidence type="ECO:0000313" key="3">
    <source>
        <dbReference type="Proteomes" id="UP000238882"/>
    </source>
</evidence>
<name>A0A2S7WMS0_9FLAO</name>
<dbReference type="AlphaFoldDB" id="A0A2S7WMS0"/>
<dbReference type="Proteomes" id="UP000238882">
    <property type="component" value="Unassembled WGS sequence"/>
</dbReference>
<keyword evidence="3" id="KW-1185">Reference proteome</keyword>
<evidence type="ECO:0000256" key="1">
    <source>
        <dbReference type="SAM" id="Phobius"/>
    </source>
</evidence>
<reference evidence="2 3" key="1">
    <citation type="submission" date="2016-12" db="EMBL/GenBank/DDBJ databases">
        <title>Trade-off between light-utilization and light-protection in marine flavobacteria.</title>
        <authorList>
            <person name="Kumagai Y."/>
            <person name="Yoshizawa S."/>
            <person name="Kogure K."/>
            <person name="Iwasaki W."/>
        </authorList>
    </citation>
    <scope>NUCLEOTIDE SEQUENCE [LARGE SCALE GENOMIC DNA]</scope>
    <source>
        <strain evidence="2 3">NBRC 108759</strain>
    </source>
</reference>
<organism evidence="2 3">
    <name type="scientific">Polaribacter porphyrae</name>
    <dbReference type="NCBI Taxonomy" id="1137780"/>
    <lineage>
        <taxon>Bacteria</taxon>
        <taxon>Pseudomonadati</taxon>
        <taxon>Bacteroidota</taxon>
        <taxon>Flavobacteriia</taxon>
        <taxon>Flavobacteriales</taxon>
        <taxon>Flavobacteriaceae</taxon>
    </lineage>
</organism>
<proteinExistence type="predicted"/>
<keyword evidence="1" id="KW-0812">Transmembrane</keyword>